<proteinExistence type="inferred from homology"/>
<gene>
    <name evidence="11" type="primary">motB</name>
    <name evidence="11" type="ORF">PQ456_00380</name>
</gene>
<evidence type="ECO:0000256" key="8">
    <source>
        <dbReference type="SAM" id="MobiDB-lite"/>
    </source>
</evidence>
<evidence type="ECO:0000256" key="6">
    <source>
        <dbReference type="ARBA" id="ARBA00023136"/>
    </source>
</evidence>
<feature type="region of interest" description="Disordered" evidence="8">
    <location>
        <begin position="70"/>
        <end position="113"/>
    </location>
</feature>
<dbReference type="PANTHER" id="PTHR30329">
    <property type="entry name" value="STATOR ELEMENT OF FLAGELLAR MOTOR COMPLEX"/>
    <property type="match status" value="1"/>
</dbReference>
<reference evidence="11 12" key="1">
    <citation type="submission" date="2023-02" db="EMBL/GenBank/DDBJ databases">
        <title>Genome sequence of Paenibacillus kyungheensis KACC 18744.</title>
        <authorList>
            <person name="Kim S."/>
            <person name="Heo J."/>
            <person name="Kwon S.-W."/>
        </authorList>
    </citation>
    <scope>NUCLEOTIDE SEQUENCE [LARGE SCALE GENOMIC DNA]</scope>
    <source>
        <strain evidence="11 12">KACC 18744</strain>
    </source>
</reference>
<keyword evidence="4 9" id="KW-0812">Transmembrane</keyword>
<dbReference type="PANTHER" id="PTHR30329:SF21">
    <property type="entry name" value="LIPOPROTEIN YIAD-RELATED"/>
    <property type="match status" value="1"/>
</dbReference>
<organism evidence="11 12">
    <name type="scientific">Paenibacillus kyungheensis</name>
    <dbReference type="NCBI Taxonomy" id="1452732"/>
    <lineage>
        <taxon>Bacteria</taxon>
        <taxon>Bacillati</taxon>
        <taxon>Bacillota</taxon>
        <taxon>Bacilli</taxon>
        <taxon>Bacillales</taxon>
        <taxon>Paenibacillaceae</taxon>
        <taxon>Paenibacillus</taxon>
    </lineage>
</organism>
<dbReference type="PROSITE" id="PS51123">
    <property type="entry name" value="OMPA_2"/>
    <property type="match status" value="1"/>
</dbReference>
<dbReference type="InterPro" id="IPR006665">
    <property type="entry name" value="OmpA-like"/>
</dbReference>
<comment type="similarity">
    <text evidence="2">Belongs to the MotB family.</text>
</comment>
<feature type="compositionally biased region" description="Basic and acidic residues" evidence="8">
    <location>
        <begin position="97"/>
        <end position="113"/>
    </location>
</feature>
<evidence type="ECO:0000256" key="3">
    <source>
        <dbReference type="ARBA" id="ARBA00022475"/>
    </source>
</evidence>
<keyword evidence="6 7" id="KW-0472">Membrane</keyword>
<comment type="subcellular location">
    <subcellularLocation>
        <location evidence="1">Cell membrane</location>
        <topology evidence="1">Single-pass membrane protein</topology>
    </subcellularLocation>
</comment>
<dbReference type="Gene3D" id="3.30.1330.60">
    <property type="entry name" value="OmpA-like domain"/>
    <property type="match status" value="1"/>
</dbReference>
<dbReference type="Pfam" id="PF00691">
    <property type="entry name" value="OmpA"/>
    <property type="match status" value="1"/>
</dbReference>
<sequence>MSKKGRHEPHEEHPDESWLLPYSDLMTLLLALFITLFAMSSLDASKFQQMAAAMNAAFTGGTGVLDQNAMEETSGQTPKSDDNETPASAASPADNTQKSRESLREKLKQQEQENLEKLKKQLDSYIKNNGLSQQLATKLNQSQLSITISDNTLFASGRATVKPESRILAKSISNILQQFPNYDIIVSGHTDNIPISNSQYESNWNLSSDRALNFMKILLLNNKLDPRKFSAIGYGQYRPVASNSTNLGRAENRRVEVSIIRKYVDEDVNPTLQSMANNGK</sequence>
<keyword evidence="11" id="KW-0282">Flagellum</keyword>
<dbReference type="NCBIfam" id="NF005831">
    <property type="entry name" value="PRK07734.1"/>
    <property type="match status" value="1"/>
</dbReference>
<name>A0AAX3M2C8_9BACL</name>
<evidence type="ECO:0000259" key="10">
    <source>
        <dbReference type="PROSITE" id="PS51123"/>
    </source>
</evidence>
<dbReference type="AlphaFoldDB" id="A0AAX3M2C8"/>
<evidence type="ECO:0000256" key="5">
    <source>
        <dbReference type="ARBA" id="ARBA00022989"/>
    </source>
</evidence>
<feature type="domain" description="OmpA-like" evidence="10">
    <location>
        <begin position="141"/>
        <end position="263"/>
    </location>
</feature>
<evidence type="ECO:0000313" key="12">
    <source>
        <dbReference type="Proteomes" id="UP001220509"/>
    </source>
</evidence>
<dbReference type="SUPFAM" id="SSF103088">
    <property type="entry name" value="OmpA-like"/>
    <property type="match status" value="1"/>
</dbReference>
<keyword evidence="11" id="KW-0966">Cell projection</keyword>
<feature type="transmembrane region" description="Helical" evidence="9">
    <location>
        <begin position="20"/>
        <end position="40"/>
    </location>
</feature>
<evidence type="ECO:0000313" key="11">
    <source>
        <dbReference type="EMBL" id="WCT56028.1"/>
    </source>
</evidence>
<feature type="compositionally biased region" description="Polar residues" evidence="8">
    <location>
        <begin position="85"/>
        <end position="96"/>
    </location>
</feature>
<protein>
    <submittedName>
        <fullName evidence="11">Flagellar motor protein MotB</fullName>
    </submittedName>
</protein>
<dbReference type="CDD" id="cd07185">
    <property type="entry name" value="OmpA_C-like"/>
    <property type="match status" value="1"/>
</dbReference>
<dbReference type="GO" id="GO:0005886">
    <property type="term" value="C:plasma membrane"/>
    <property type="evidence" value="ECO:0007669"/>
    <property type="project" value="UniProtKB-SubCell"/>
</dbReference>
<dbReference type="RefSeq" id="WP_273614348.1">
    <property type="nucleotide sequence ID" value="NZ_CP117416.1"/>
</dbReference>
<dbReference type="InterPro" id="IPR025713">
    <property type="entry name" value="MotB-like_N_dom"/>
</dbReference>
<keyword evidence="12" id="KW-1185">Reference proteome</keyword>
<evidence type="ECO:0000256" key="7">
    <source>
        <dbReference type="PROSITE-ProRule" id="PRU00473"/>
    </source>
</evidence>
<evidence type="ECO:0000256" key="2">
    <source>
        <dbReference type="ARBA" id="ARBA00008914"/>
    </source>
</evidence>
<evidence type="ECO:0000256" key="9">
    <source>
        <dbReference type="SAM" id="Phobius"/>
    </source>
</evidence>
<evidence type="ECO:0000256" key="4">
    <source>
        <dbReference type="ARBA" id="ARBA00022692"/>
    </source>
</evidence>
<dbReference type="Pfam" id="PF13677">
    <property type="entry name" value="MotB_plug"/>
    <property type="match status" value="1"/>
</dbReference>
<evidence type="ECO:0000256" key="1">
    <source>
        <dbReference type="ARBA" id="ARBA00004162"/>
    </source>
</evidence>
<keyword evidence="11" id="KW-0969">Cilium</keyword>
<keyword evidence="3" id="KW-1003">Cell membrane</keyword>
<dbReference type="Proteomes" id="UP001220509">
    <property type="component" value="Chromosome"/>
</dbReference>
<keyword evidence="5 9" id="KW-1133">Transmembrane helix</keyword>
<accession>A0AAX3M2C8</accession>
<dbReference type="InterPro" id="IPR050330">
    <property type="entry name" value="Bact_OuterMem_StrucFunc"/>
</dbReference>
<dbReference type="KEGG" id="pka:PQ456_00380"/>
<dbReference type="EMBL" id="CP117416">
    <property type="protein sequence ID" value="WCT56028.1"/>
    <property type="molecule type" value="Genomic_DNA"/>
</dbReference>
<dbReference type="InterPro" id="IPR036737">
    <property type="entry name" value="OmpA-like_sf"/>
</dbReference>